<dbReference type="AlphaFoldDB" id="A0AAF0EUX1"/>
<feature type="compositionally biased region" description="Low complexity" evidence="2">
    <location>
        <begin position="7"/>
        <end position="18"/>
    </location>
</feature>
<accession>A0AAF0EUX1</accession>
<dbReference type="GO" id="GO:0031929">
    <property type="term" value="P:TOR signaling"/>
    <property type="evidence" value="ECO:0007669"/>
    <property type="project" value="TreeGrafter"/>
</dbReference>
<gene>
    <name evidence="3" type="primary">TIP41</name>
    <name evidence="3" type="ORF">MJAP1_000539</name>
</gene>
<protein>
    <submittedName>
        <fullName evidence="3">Tap42 interacting protein</fullName>
    </submittedName>
</protein>
<reference evidence="3" key="1">
    <citation type="submission" date="2023-03" db="EMBL/GenBank/DDBJ databases">
        <title>Mating type loci evolution in Malassezia.</title>
        <authorList>
            <person name="Coelho M.A."/>
        </authorList>
    </citation>
    <scope>NUCLEOTIDE SEQUENCE</scope>
    <source>
        <strain evidence="3">CBS 9431</strain>
    </source>
</reference>
<dbReference type="PANTHER" id="PTHR21021:SF16">
    <property type="entry name" value="TIP41-LIKE PROTEIN"/>
    <property type="match status" value="1"/>
</dbReference>
<dbReference type="GeneID" id="85224188"/>
<feature type="region of interest" description="Disordered" evidence="2">
    <location>
        <begin position="1"/>
        <end position="30"/>
    </location>
</feature>
<evidence type="ECO:0000256" key="2">
    <source>
        <dbReference type="SAM" id="MobiDB-lite"/>
    </source>
</evidence>
<evidence type="ECO:0000256" key="1">
    <source>
        <dbReference type="ARBA" id="ARBA00006658"/>
    </source>
</evidence>
<dbReference type="InterPro" id="IPR051330">
    <property type="entry name" value="Phosphatase_reg/MetRdx"/>
</dbReference>
<comment type="similarity">
    <text evidence="1">Belongs to the TIP41 family.</text>
</comment>
<organism evidence="3 4">
    <name type="scientific">Malassezia japonica</name>
    <dbReference type="NCBI Taxonomy" id="223818"/>
    <lineage>
        <taxon>Eukaryota</taxon>
        <taxon>Fungi</taxon>
        <taxon>Dikarya</taxon>
        <taxon>Basidiomycota</taxon>
        <taxon>Ustilaginomycotina</taxon>
        <taxon>Malasseziomycetes</taxon>
        <taxon>Malasseziales</taxon>
        <taxon>Malasseziaceae</taxon>
        <taxon>Malassezia</taxon>
    </lineage>
</organism>
<keyword evidence="4" id="KW-1185">Reference proteome</keyword>
<name>A0AAF0EUX1_9BASI</name>
<evidence type="ECO:0000313" key="4">
    <source>
        <dbReference type="Proteomes" id="UP001217754"/>
    </source>
</evidence>
<sequence>MAVKPHGLTTAMGPGTTPMPRPGARHGAHANEARPKYRVFENVRHTDAPKPAHSTESGGASPSDQVLERGILIGPWKITVLHGSIANATEVDQLSALLEVPPPEMPFPRNALVLEHEPSGFSYCFDSTRALACVHGVREDVRREGLDCVQEMALVPSSTPRRRRLSQSAIKVAYAHEWGKSRQLKNILEPSPSPSSDSTPSPITTAKQYDWTYSSTWPGFPGSHETPALEQPEARDANAWTGAFELARDPARDRIPVERLGPTSGEPILFYDDVMLYEDELGDNGSSMLNVKVRVMPQEFLVLQRFFLRVDDVVFRVFDTRMYCSFAPVDGEPAEAPNAPTYPRVIRECRGTEAPYAEVKRCLVPHRPNDLSPLTNVNWVAETLERLQMQRMRAAQANIPPAHLPGAAHTGGAQVLGEVHEADNVWEGDGHCIHVAVLRPRP</sequence>
<evidence type="ECO:0000313" key="3">
    <source>
        <dbReference type="EMBL" id="WFD37593.1"/>
    </source>
</evidence>
<feature type="region of interest" description="Disordered" evidence="2">
    <location>
        <begin position="185"/>
        <end position="205"/>
    </location>
</feature>
<dbReference type="PANTHER" id="PTHR21021">
    <property type="entry name" value="GAF/PUTATIVE CYTOSKELETAL PROTEIN"/>
    <property type="match status" value="1"/>
</dbReference>
<proteinExistence type="inferred from homology"/>
<dbReference type="GO" id="GO:0005829">
    <property type="term" value="C:cytosol"/>
    <property type="evidence" value="ECO:0007669"/>
    <property type="project" value="TreeGrafter"/>
</dbReference>
<dbReference type="Proteomes" id="UP001217754">
    <property type="component" value="Chromosome 1"/>
</dbReference>
<dbReference type="Pfam" id="PF04176">
    <property type="entry name" value="TIP41"/>
    <property type="match status" value="1"/>
</dbReference>
<dbReference type="EMBL" id="CP119958">
    <property type="protein sequence ID" value="WFD37593.1"/>
    <property type="molecule type" value="Genomic_DNA"/>
</dbReference>
<dbReference type="InterPro" id="IPR007303">
    <property type="entry name" value="TIP41-like"/>
</dbReference>
<dbReference type="RefSeq" id="XP_060120490.1">
    <property type="nucleotide sequence ID" value="XM_060264507.1"/>
</dbReference>